<dbReference type="PANTHER" id="PTHR11092">
    <property type="entry name" value="SUGAR NUCLEOTIDE EPIMERASE RELATED"/>
    <property type="match status" value="1"/>
</dbReference>
<dbReference type="OrthoDB" id="9801773at2"/>
<evidence type="ECO:0000256" key="1">
    <source>
        <dbReference type="ARBA" id="ARBA00009353"/>
    </source>
</evidence>
<sequence>MKQVLLTGGTGLIGTRLTELLLERGYAVAYLTRGSKSEASIDPKVKQYRWDVSKNELDEKALAESQYLIHLAGAGIAEGRWTDERKQEIIDSRTKTIGLIARKLRETGHRFESFVSASGISYYGADTGAEWLSEQYTPGIDYLADVVVQWEAAADELAALGIRTSKLRTGIVLDTKGGALKSFLIPVKLGIGSPLGSGKQYISWIHTDDLCRMYIEALENPSWTGAYNAVAPHPVTNEELVRTTAEVLHKPYWAPKVPDWVLKPLFGEMAVVVLGGNYVLNQRIRLETDFQYLYPELKPALVSILSKS</sequence>
<evidence type="ECO:0000313" key="5">
    <source>
        <dbReference type="Proteomes" id="UP000239590"/>
    </source>
</evidence>
<protein>
    <submittedName>
        <fullName evidence="4">TIGR01777 family protein</fullName>
    </submittedName>
</protein>
<dbReference type="PANTHER" id="PTHR11092:SF0">
    <property type="entry name" value="EPIMERASE FAMILY PROTEIN SDR39U1"/>
    <property type="match status" value="1"/>
</dbReference>
<organism evidence="4 5">
    <name type="scientific">Siphonobacter curvatus</name>
    <dbReference type="NCBI Taxonomy" id="2094562"/>
    <lineage>
        <taxon>Bacteria</taxon>
        <taxon>Pseudomonadati</taxon>
        <taxon>Bacteroidota</taxon>
        <taxon>Cytophagia</taxon>
        <taxon>Cytophagales</taxon>
        <taxon>Cytophagaceae</taxon>
        <taxon>Siphonobacter</taxon>
    </lineage>
</organism>
<dbReference type="InterPro" id="IPR001509">
    <property type="entry name" value="Epimerase_deHydtase"/>
</dbReference>
<reference evidence="5" key="1">
    <citation type="submission" date="2018-02" db="EMBL/GenBank/DDBJ databases">
        <title>Genome sequencing of Solimonas sp. HR-BB.</title>
        <authorList>
            <person name="Lee Y."/>
            <person name="Jeon C.O."/>
        </authorList>
    </citation>
    <scope>NUCLEOTIDE SEQUENCE [LARGE SCALE GENOMIC DNA]</scope>
    <source>
        <strain evidence="5">HR-U</strain>
    </source>
</reference>
<dbReference type="AlphaFoldDB" id="A0A2S7IT66"/>
<comment type="similarity">
    <text evidence="1">Belongs to the NAD(P)-dependent epimerase/dehydratase family. SDR39U1 subfamily.</text>
</comment>
<keyword evidence="5" id="KW-1185">Reference proteome</keyword>
<evidence type="ECO:0000259" key="2">
    <source>
        <dbReference type="Pfam" id="PF01370"/>
    </source>
</evidence>
<dbReference type="Proteomes" id="UP000239590">
    <property type="component" value="Unassembled WGS sequence"/>
</dbReference>
<evidence type="ECO:0000313" key="4">
    <source>
        <dbReference type="EMBL" id="PQA60895.1"/>
    </source>
</evidence>
<comment type="caution">
    <text evidence="4">The sequence shown here is derived from an EMBL/GenBank/DDBJ whole genome shotgun (WGS) entry which is preliminary data.</text>
</comment>
<dbReference type="EMBL" id="PTRA01000001">
    <property type="protein sequence ID" value="PQA60895.1"/>
    <property type="molecule type" value="Genomic_DNA"/>
</dbReference>
<dbReference type="Pfam" id="PF01370">
    <property type="entry name" value="Epimerase"/>
    <property type="match status" value="1"/>
</dbReference>
<dbReference type="NCBIfam" id="TIGR01777">
    <property type="entry name" value="yfcH"/>
    <property type="match status" value="1"/>
</dbReference>
<evidence type="ECO:0000259" key="3">
    <source>
        <dbReference type="Pfam" id="PF08338"/>
    </source>
</evidence>
<dbReference type="Gene3D" id="3.40.50.720">
    <property type="entry name" value="NAD(P)-binding Rossmann-like Domain"/>
    <property type="match status" value="1"/>
</dbReference>
<proteinExistence type="inferred from homology"/>
<dbReference type="RefSeq" id="WP_104713670.1">
    <property type="nucleotide sequence ID" value="NZ_PTRA01000001.1"/>
</dbReference>
<accession>A0A2S7IT66</accession>
<feature type="domain" description="DUF1731" evidence="3">
    <location>
        <begin position="257"/>
        <end position="302"/>
    </location>
</feature>
<dbReference type="SUPFAM" id="SSF51735">
    <property type="entry name" value="NAD(P)-binding Rossmann-fold domains"/>
    <property type="match status" value="1"/>
</dbReference>
<dbReference type="Pfam" id="PF08338">
    <property type="entry name" value="DUF1731"/>
    <property type="match status" value="1"/>
</dbReference>
<dbReference type="InterPro" id="IPR036291">
    <property type="entry name" value="NAD(P)-bd_dom_sf"/>
</dbReference>
<dbReference type="InterPro" id="IPR010099">
    <property type="entry name" value="SDR39U1"/>
</dbReference>
<dbReference type="InterPro" id="IPR013549">
    <property type="entry name" value="DUF1731"/>
</dbReference>
<feature type="domain" description="NAD-dependent epimerase/dehydratase" evidence="2">
    <location>
        <begin position="4"/>
        <end position="222"/>
    </location>
</feature>
<name>A0A2S7IT66_9BACT</name>
<gene>
    <name evidence="4" type="ORF">C5O19_15155</name>
</gene>